<dbReference type="SMART" id="SM00267">
    <property type="entry name" value="GGDEF"/>
    <property type="match status" value="1"/>
</dbReference>
<sequence>MMESDAQEMLDLSPLPLCVIQNGLFRYANRSMVQLSGYLWEEMSHLTLEKLIFPGDLFSVHRWIAEPGNQEQIEGEQIRFRLLNSRGQVIQVVGFFRRIAFQGAPGVLCQIMEETEFAHGENNGVHPLEAIRLREVFDYLSCAVAVYEAVADGDDFVIKDFNLSAERIDKIEKKVVMGKPLSYVFPEIKKWGLFEVFQRVWRTGKAEHIPRYIYQDARTVGWRNTYVFKLGTGELVSVYDDITQCKQAEEVLKDSEKRFREIFSQSPIGIAIYNGDGQLMDANKACLDYFGLPGVDAVKGKELLNNFHIPKQLRSQLLDGETIKFVTDISFDRLRKKYTFPTTKLGRCYFDFLITPLKTERNTCYGFLMQVQDITAQKLAEEQLKYLSLHDSLTGSFNRAYFDQEMKRIEESRLDSVGIIMFDIDGLKLVNDTLGHNAGDALLVAGANVIKRCFRAGDIIARIGGDEFGVILPNSDQAAAETGCQRVQDAVSCHNANNPELPLSISMGYAVSSDVKNTANLLKQADDNLYREKLYRRQNAHNAVIQTLMEALKTKDFFTQGHAERLALLAEKFAQFLDLGQTTRNHLHLLAQFHDIGKVGICDSLLFKTEALTPEEETEIQRHCEIGHRIALSAPGLASVADLILKHHEWWNGEGYPLGLKGVAIPFECRVFSILDAFDCMISDRSYRKAMPVQDAIKALILGSGTQFDPFLANSFVEFVERELKTTS</sequence>
<dbReference type="InterPro" id="IPR000014">
    <property type="entry name" value="PAS"/>
</dbReference>
<dbReference type="NCBIfam" id="TIGR00254">
    <property type="entry name" value="GGDEF"/>
    <property type="match status" value="1"/>
</dbReference>
<accession>A0A3G1KVM5</accession>
<dbReference type="GO" id="GO:0006355">
    <property type="term" value="P:regulation of DNA-templated transcription"/>
    <property type="evidence" value="ECO:0007669"/>
    <property type="project" value="InterPro"/>
</dbReference>
<evidence type="ECO:0000259" key="2">
    <source>
        <dbReference type="PROSITE" id="PS51832"/>
    </source>
</evidence>
<dbReference type="SUPFAM" id="SSF55073">
    <property type="entry name" value="Nucleotide cyclase"/>
    <property type="match status" value="1"/>
</dbReference>
<dbReference type="InterPro" id="IPR037522">
    <property type="entry name" value="HD_GYP_dom"/>
</dbReference>
<evidence type="ECO:0008006" key="5">
    <source>
        <dbReference type="Google" id="ProtNLM"/>
    </source>
</evidence>
<dbReference type="InterPro" id="IPR003607">
    <property type="entry name" value="HD/PDEase_dom"/>
</dbReference>
<feature type="domain" description="HD-GYP" evidence="2">
    <location>
        <begin position="537"/>
        <end position="728"/>
    </location>
</feature>
<evidence type="ECO:0000313" key="3">
    <source>
        <dbReference type="EMBL" id="ATW26496.1"/>
    </source>
</evidence>
<protein>
    <recommendedName>
        <fullName evidence="5">Diguanylate cyclase</fullName>
    </recommendedName>
</protein>
<organism evidence="3 4">
    <name type="scientific">Formimonas warabiya</name>
    <dbReference type="NCBI Taxonomy" id="1761012"/>
    <lineage>
        <taxon>Bacteria</taxon>
        <taxon>Bacillati</taxon>
        <taxon>Bacillota</taxon>
        <taxon>Clostridia</taxon>
        <taxon>Eubacteriales</taxon>
        <taxon>Peptococcaceae</taxon>
        <taxon>Candidatus Formimonas</taxon>
    </lineage>
</organism>
<keyword evidence="4" id="KW-1185">Reference proteome</keyword>
<dbReference type="InterPro" id="IPR043128">
    <property type="entry name" value="Rev_trsase/Diguanyl_cyclase"/>
</dbReference>
<dbReference type="KEGG" id="fwa:DCMF_18615"/>
<dbReference type="CDD" id="cd01949">
    <property type="entry name" value="GGDEF"/>
    <property type="match status" value="1"/>
</dbReference>
<dbReference type="NCBIfam" id="TIGR00229">
    <property type="entry name" value="sensory_box"/>
    <property type="match status" value="2"/>
</dbReference>
<dbReference type="InterPro" id="IPR029787">
    <property type="entry name" value="Nucleotide_cyclase"/>
</dbReference>
<dbReference type="SMART" id="SM00091">
    <property type="entry name" value="PAS"/>
    <property type="match status" value="2"/>
</dbReference>
<dbReference type="CDD" id="cd00077">
    <property type="entry name" value="HDc"/>
    <property type="match status" value="1"/>
</dbReference>
<dbReference type="InterPro" id="IPR000160">
    <property type="entry name" value="GGDEF_dom"/>
</dbReference>
<dbReference type="Gene3D" id="1.10.3210.10">
    <property type="entry name" value="Hypothetical protein af1432"/>
    <property type="match status" value="1"/>
</dbReference>
<dbReference type="PROSITE" id="PS51832">
    <property type="entry name" value="HD_GYP"/>
    <property type="match status" value="1"/>
</dbReference>
<feature type="domain" description="GGDEF" evidence="1">
    <location>
        <begin position="415"/>
        <end position="546"/>
    </location>
</feature>
<name>A0A3G1KVM5_FORW1</name>
<dbReference type="CDD" id="cd00130">
    <property type="entry name" value="PAS"/>
    <property type="match status" value="2"/>
</dbReference>
<evidence type="ECO:0000313" key="4">
    <source>
        <dbReference type="Proteomes" id="UP000323521"/>
    </source>
</evidence>
<dbReference type="SUPFAM" id="SSF55785">
    <property type="entry name" value="PYP-like sensor domain (PAS domain)"/>
    <property type="match status" value="3"/>
</dbReference>
<dbReference type="InterPro" id="IPR013767">
    <property type="entry name" value="PAS_fold"/>
</dbReference>
<evidence type="ECO:0000259" key="1">
    <source>
        <dbReference type="PROSITE" id="PS50887"/>
    </source>
</evidence>
<gene>
    <name evidence="3" type="ORF">DCMF_18615</name>
</gene>
<dbReference type="Gene3D" id="3.30.70.270">
    <property type="match status" value="1"/>
</dbReference>
<dbReference type="PANTHER" id="PTHR43155:SF2">
    <property type="entry name" value="CYCLIC DI-GMP PHOSPHODIESTERASE PA4108"/>
    <property type="match status" value="1"/>
</dbReference>
<dbReference type="Pfam" id="PF00989">
    <property type="entry name" value="PAS"/>
    <property type="match status" value="1"/>
</dbReference>
<proteinExistence type="predicted"/>
<dbReference type="SUPFAM" id="SSF109604">
    <property type="entry name" value="HD-domain/PDEase-like"/>
    <property type="match status" value="1"/>
</dbReference>
<dbReference type="Pfam" id="PF13487">
    <property type="entry name" value="HD_5"/>
    <property type="match status" value="1"/>
</dbReference>
<dbReference type="Gene3D" id="3.30.450.20">
    <property type="entry name" value="PAS domain"/>
    <property type="match status" value="2"/>
</dbReference>
<dbReference type="PANTHER" id="PTHR43155">
    <property type="entry name" value="CYCLIC DI-GMP PHOSPHODIESTERASE PA4108-RELATED"/>
    <property type="match status" value="1"/>
</dbReference>
<dbReference type="Proteomes" id="UP000323521">
    <property type="component" value="Chromosome"/>
</dbReference>
<dbReference type="EMBL" id="CP017634">
    <property type="protein sequence ID" value="ATW26496.1"/>
    <property type="molecule type" value="Genomic_DNA"/>
</dbReference>
<reference evidence="3 4" key="1">
    <citation type="submission" date="2016-10" db="EMBL/GenBank/DDBJ databases">
        <title>Complete Genome Sequence of Peptococcaceae strain DCMF.</title>
        <authorList>
            <person name="Edwards R.J."/>
            <person name="Holland S.I."/>
            <person name="Deshpande N.P."/>
            <person name="Wong Y.K."/>
            <person name="Ertan H."/>
            <person name="Manefield M."/>
            <person name="Russell T.L."/>
            <person name="Lee M.J."/>
        </authorList>
    </citation>
    <scope>NUCLEOTIDE SEQUENCE [LARGE SCALE GENOMIC DNA]</scope>
    <source>
        <strain evidence="3 4">DCMF</strain>
    </source>
</reference>
<dbReference type="InterPro" id="IPR035965">
    <property type="entry name" value="PAS-like_dom_sf"/>
</dbReference>
<dbReference type="Pfam" id="PF13188">
    <property type="entry name" value="PAS_8"/>
    <property type="match status" value="1"/>
</dbReference>
<dbReference type="AlphaFoldDB" id="A0A3G1KVM5"/>
<dbReference type="OrthoDB" id="9798833at2"/>
<dbReference type="Pfam" id="PF00990">
    <property type="entry name" value="GGDEF"/>
    <property type="match status" value="1"/>
</dbReference>
<dbReference type="PROSITE" id="PS50887">
    <property type="entry name" value="GGDEF"/>
    <property type="match status" value="1"/>
</dbReference>